<protein>
    <submittedName>
        <fullName evidence="2">Uncharacterized protein</fullName>
    </submittedName>
</protein>
<accession>A0A5N5IAS6</accession>
<proteinExistence type="predicted"/>
<dbReference type="AlphaFoldDB" id="A0A5N5IAS6"/>
<dbReference type="EMBL" id="SMOL01000004">
    <property type="protein sequence ID" value="KAB2636213.1"/>
    <property type="molecule type" value="Genomic_DNA"/>
</dbReference>
<evidence type="ECO:0000313" key="3">
    <source>
        <dbReference type="Proteomes" id="UP000327157"/>
    </source>
</evidence>
<reference evidence="3" key="2">
    <citation type="submission" date="2019-10" db="EMBL/GenBank/DDBJ databases">
        <title>A de novo genome assembly of a pear dwarfing rootstock.</title>
        <authorList>
            <person name="Wang F."/>
            <person name="Wang J."/>
            <person name="Li S."/>
            <person name="Zhang Y."/>
            <person name="Fang M."/>
            <person name="Ma L."/>
            <person name="Zhao Y."/>
            <person name="Jiang S."/>
        </authorList>
    </citation>
    <scope>NUCLEOTIDE SEQUENCE [LARGE SCALE GENOMIC DNA]</scope>
</reference>
<keyword evidence="3" id="KW-1185">Reference proteome</keyword>
<sequence length="247" mass="26915">MGGGGWLGQRRSVSRSPPTPPPPTTIAATTYYYCRHHSTSISPTMEAVILPPQATMSKMPESLTSSVTHPLLSAKRSHQRLQPIDEGDKSASDSTTVGYGNCCYIQELFTGRFTQWKSDLHKYFERFDDPADAVAHGCPLDGTQLPPDTPMEKVPPALPRRPGEDAGLHIMLDTFDSRLGPRPGKVYQGVGNACHREMGALSSTFSSGQVASLTEKVAELEQQVMVQHKHIAMQSAHIATQEAYIVA</sequence>
<organism evidence="2 3">
    <name type="scientific">Pyrus ussuriensis x Pyrus communis</name>
    <dbReference type="NCBI Taxonomy" id="2448454"/>
    <lineage>
        <taxon>Eukaryota</taxon>
        <taxon>Viridiplantae</taxon>
        <taxon>Streptophyta</taxon>
        <taxon>Embryophyta</taxon>
        <taxon>Tracheophyta</taxon>
        <taxon>Spermatophyta</taxon>
        <taxon>Magnoliopsida</taxon>
        <taxon>eudicotyledons</taxon>
        <taxon>Gunneridae</taxon>
        <taxon>Pentapetalae</taxon>
        <taxon>rosids</taxon>
        <taxon>fabids</taxon>
        <taxon>Rosales</taxon>
        <taxon>Rosaceae</taxon>
        <taxon>Amygdaloideae</taxon>
        <taxon>Maleae</taxon>
        <taxon>Pyrus</taxon>
    </lineage>
</organism>
<dbReference type="Proteomes" id="UP000327157">
    <property type="component" value="Chromosome 5"/>
</dbReference>
<reference evidence="2 3" key="1">
    <citation type="submission" date="2019-09" db="EMBL/GenBank/DDBJ databases">
        <authorList>
            <person name="Ou C."/>
        </authorList>
    </citation>
    <scope>NUCLEOTIDE SEQUENCE [LARGE SCALE GENOMIC DNA]</scope>
    <source>
        <strain evidence="2">S2</strain>
        <tissue evidence="2">Leaf</tissue>
    </source>
</reference>
<gene>
    <name evidence="2" type="ORF">D8674_026747</name>
</gene>
<evidence type="ECO:0000313" key="2">
    <source>
        <dbReference type="EMBL" id="KAB2636213.1"/>
    </source>
</evidence>
<evidence type="ECO:0000256" key="1">
    <source>
        <dbReference type="SAM" id="MobiDB-lite"/>
    </source>
</evidence>
<comment type="caution">
    <text evidence="2">The sequence shown here is derived from an EMBL/GenBank/DDBJ whole genome shotgun (WGS) entry which is preliminary data.</text>
</comment>
<reference evidence="2 3" key="3">
    <citation type="submission" date="2019-11" db="EMBL/GenBank/DDBJ databases">
        <title>A de novo genome assembly of a pear dwarfing rootstock.</title>
        <authorList>
            <person name="Wang F."/>
            <person name="Wang J."/>
            <person name="Li S."/>
            <person name="Zhang Y."/>
            <person name="Fang M."/>
            <person name="Ma L."/>
            <person name="Zhao Y."/>
            <person name="Jiang S."/>
        </authorList>
    </citation>
    <scope>NUCLEOTIDE SEQUENCE [LARGE SCALE GENOMIC DNA]</scope>
    <source>
        <strain evidence="2">S2</strain>
        <tissue evidence="2">Leaf</tissue>
    </source>
</reference>
<name>A0A5N5IAS6_9ROSA</name>
<feature type="region of interest" description="Disordered" evidence="1">
    <location>
        <begin position="1"/>
        <end position="26"/>
    </location>
</feature>